<evidence type="ECO:0000313" key="2">
    <source>
        <dbReference type="EMBL" id="AWA28796.1"/>
    </source>
</evidence>
<dbReference type="Proteomes" id="UP000244193">
    <property type="component" value="Chromosome"/>
</dbReference>
<dbReference type="KEGG" id="fmg:HYN48_01100"/>
<accession>A0A2S0RAY1</accession>
<dbReference type="EMBL" id="CP028811">
    <property type="protein sequence ID" value="AWA28796.1"/>
    <property type="molecule type" value="Genomic_DNA"/>
</dbReference>
<name>A0A2S0RAY1_9FLAO</name>
<evidence type="ECO:0000256" key="1">
    <source>
        <dbReference type="SAM" id="Phobius"/>
    </source>
</evidence>
<protein>
    <submittedName>
        <fullName evidence="2">DUF1761 domain-containing protein</fullName>
    </submittedName>
</protein>
<sequence length="175" mass="19482">MDFINFPAIFAAALTSLLVGFIWYNPKVFGNIWLRESGVTMEDGKKPNMALIFTLVYIYSVFIAFILSGVTIHQAGALGMVGGPMELGHVKPSYNAFMTDYGTTFRSFKHGALHGFMMGLLLILPVVAINSLFEKRSWKYILITGFYWVVTCTIMGGIVCGWTKDGFHFSSQLLP</sequence>
<keyword evidence="1" id="KW-0812">Transmembrane</keyword>
<keyword evidence="3" id="KW-1185">Reference proteome</keyword>
<feature type="transmembrane region" description="Helical" evidence="1">
    <location>
        <begin position="50"/>
        <end position="72"/>
    </location>
</feature>
<reference evidence="2 3" key="1">
    <citation type="submission" date="2018-04" db="EMBL/GenBank/DDBJ databases">
        <title>Genome sequencing of Flavobacterium sp. HYN0048.</title>
        <authorList>
            <person name="Yi H."/>
            <person name="Baek C."/>
        </authorList>
    </citation>
    <scope>NUCLEOTIDE SEQUENCE [LARGE SCALE GENOMIC DNA]</scope>
    <source>
        <strain evidence="2 3">HYN0048</strain>
    </source>
</reference>
<dbReference type="OrthoDB" id="333057at2"/>
<gene>
    <name evidence="2" type="ORF">HYN48_01100</name>
</gene>
<dbReference type="AlphaFoldDB" id="A0A2S0RAY1"/>
<evidence type="ECO:0000313" key="3">
    <source>
        <dbReference type="Proteomes" id="UP000244193"/>
    </source>
</evidence>
<dbReference type="InterPro" id="IPR013879">
    <property type="entry name" value="DUF1761"/>
</dbReference>
<keyword evidence="1" id="KW-1133">Transmembrane helix</keyword>
<feature type="transmembrane region" description="Helical" evidence="1">
    <location>
        <begin position="112"/>
        <end position="133"/>
    </location>
</feature>
<feature type="transmembrane region" description="Helical" evidence="1">
    <location>
        <begin position="140"/>
        <end position="164"/>
    </location>
</feature>
<proteinExistence type="predicted"/>
<feature type="transmembrane region" description="Helical" evidence="1">
    <location>
        <begin position="6"/>
        <end position="25"/>
    </location>
</feature>
<dbReference type="Pfam" id="PF08570">
    <property type="entry name" value="DUF1761"/>
    <property type="match status" value="1"/>
</dbReference>
<organism evidence="2 3">
    <name type="scientific">Flavobacterium magnum</name>
    <dbReference type="NCBI Taxonomy" id="2162713"/>
    <lineage>
        <taxon>Bacteria</taxon>
        <taxon>Pseudomonadati</taxon>
        <taxon>Bacteroidota</taxon>
        <taxon>Flavobacteriia</taxon>
        <taxon>Flavobacteriales</taxon>
        <taxon>Flavobacteriaceae</taxon>
        <taxon>Flavobacterium</taxon>
    </lineage>
</organism>
<keyword evidence="1" id="KW-0472">Membrane</keyword>
<dbReference type="RefSeq" id="WP_108369383.1">
    <property type="nucleotide sequence ID" value="NZ_CP028811.1"/>
</dbReference>